<dbReference type="InterPro" id="IPR005837">
    <property type="entry name" value="FliP"/>
</dbReference>
<dbReference type="PRINTS" id="PR01302">
    <property type="entry name" value="TYPE3IMPPROT"/>
</dbReference>
<dbReference type="GO" id="GO:0044781">
    <property type="term" value="P:bacterial-type flagellum organization"/>
    <property type="evidence" value="ECO:0007669"/>
    <property type="project" value="UniProtKB-UniRule"/>
</dbReference>
<dbReference type="OrthoDB" id="9805111at2"/>
<dbReference type="PANTHER" id="PTHR30587:SF0">
    <property type="entry name" value="FLAGELLAR BIOSYNTHETIC PROTEIN FLIP"/>
    <property type="match status" value="1"/>
</dbReference>
<comment type="similarity">
    <text evidence="2 13">Belongs to the FliP/MopC/SpaP family.</text>
</comment>
<comment type="subcellular location">
    <subcellularLocation>
        <location evidence="13">Cell membrane</location>
        <topology evidence="13">Multi-pass membrane protein</topology>
    </subcellularLocation>
    <subcellularLocation>
        <location evidence="13">Bacterial flagellum basal body</location>
    </subcellularLocation>
</comment>
<keyword evidence="9 13" id="KW-1133">Transmembrane helix</keyword>
<dbReference type="Pfam" id="PF00813">
    <property type="entry name" value="FliP"/>
    <property type="match status" value="1"/>
</dbReference>
<feature type="transmembrane region" description="Helical" evidence="13">
    <location>
        <begin position="42"/>
        <end position="72"/>
    </location>
</feature>
<evidence type="ECO:0000313" key="15">
    <source>
        <dbReference type="EMBL" id="ORE88620.1"/>
    </source>
</evidence>
<dbReference type="PRINTS" id="PR00951">
    <property type="entry name" value="FLGBIOSNFLIP"/>
</dbReference>
<keyword evidence="15" id="KW-0969">Cilium</keyword>
<evidence type="ECO:0000256" key="11">
    <source>
        <dbReference type="ARBA" id="ARBA00023143"/>
    </source>
</evidence>
<evidence type="ECO:0000256" key="9">
    <source>
        <dbReference type="ARBA" id="ARBA00022989"/>
    </source>
</evidence>
<evidence type="ECO:0000256" key="6">
    <source>
        <dbReference type="ARBA" id="ARBA00022692"/>
    </source>
</evidence>
<dbReference type="STRING" id="1317117.ATO7_02055"/>
<comment type="function">
    <text evidence="1 13">Plays a role in the flagellum-specific transport system.</text>
</comment>
<proteinExistence type="inferred from homology"/>
<evidence type="ECO:0000256" key="4">
    <source>
        <dbReference type="ARBA" id="ARBA00022448"/>
    </source>
</evidence>
<keyword evidence="7 13" id="KW-1005">Bacterial flagellum biogenesis</keyword>
<keyword evidence="15" id="KW-0966">Cell projection</keyword>
<keyword evidence="11" id="KW-0975">Bacterial flagellum</keyword>
<dbReference type="RefSeq" id="WP_083559246.1">
    <property type="nucleotide sequence ID" value="NZ_AQQV01000001.1"/>
</dbReference>
<dbReference type="PROSITE" id="PS01061">
    <property type="entry name" value="FLIP_2"/>
    <property type="match status" value="1"/>
</dbReference>
<gene>
    <name evidence="13 15" type="primary">fliP</name>
    <name evidence="15" type="ORF">ATO7_02055</name>
</gene>
<name>A0A1Y1SGV1_9GAMM</name>
<sequence>MTRLLALLLLLLPLPAAAAGLPAVTVDAGADGAQTYSLSLQVLIAMTAITLLPAILLSMTAFPRIVIVLGLLRSALGTGQTPSNQILVGLALMLSFFVMGPVLERVYADAMQPYLDDEIDMPTALQAAAVPLREFMLAQTRESSLIGFSELDGNTQGYADPADIPFRVLVPAFVTSELTTAFQIGFLLFIPFVVIDLVIASVLMSMGMMMLSPMLISLPFKIMLFVMVDGWTLVVGSLTASFAL</sequence>
<evidence type="ECO:0000256" key="1">
    <source>
        <dbReference type="ARBA" id="ARBA00003663"/>
    </source>
</evidence>
<feature type="transmembrane region" description="Helical" evidence="13">
    <location>
        <begin position="222"/>
        <end position="243"/>
    </location>
</feature>
<keyword evidence="4 13" id="KW-0813">Transport</keyword>
<dbReference type="AlphaFoldDB" id="A0A1Y1SGV1"/>
<keyword evidence="12 13" id="KW-1006">Bacterial flagellum protein export</keyword>
<protein>
    <recommendedName>
        <fullName evidence="3 13">Flagellar biosynthetic protein FliP</fullName>
    </recommendedName>
</protein>
<dbReference type="GO" id="GO:0005886">
    <property type="term" value="C:plasma membrane"/>
    <property type="evidence" value="ECO:0007669"/>
    <property type="project" value="UniProtKB-SubCell"/>
</dbReference>
<evidence type="ECO:0000256" key="2">
    <source>
        <dbReference type="ARBA" id="ARBA00006257"/>
    </source>
</evidence>
<keyword evidence="16" id="KW-1185">Reference proteome</keyword>
<feature type="chain" id="PRO_5012530736" description="Flagellar biosynthetic protein FliP" evidence="14">
    <location>
        <begin position="19"/>
        <end position="244"/>
    </location>
</feature>
<feature type="transmembrane region" description="Helical" evidence="13">
    <location>
        <begin position="84"/>
        <end position="103"/>
    </location>
</feature>
<dbReference type="GO" id="GO:0009425">
    <property type="term" value="C:bacterial-type flagellum basal body"/>
    <property type="evidence" value="ECO:0007669"/>
    <property type="project" value="UniProtKB-SubCell"/>
</dbReference>
<dbReference type="PANTHER" id="PTHR30587">
    <property type="entry name" value="FLAGELLAR BIOSYNTHETIC PROTEIN FLIP"/>
    <property type="match status" value="1"/>
</dbReference>
<comment type="caution">
    <text evidence="15">The sequence shown here is derived from an EMBL/GenBank/DDBJ whole genome shotgun (WGS) entry which is preliminary data.</text>
</comment>
<feature type="signal peptide" evidence="14">
    <location>
        <begin position="1"/>
        <end position="18"/>
    </location>
</feature>
<keyword evidence="6 13" id="KW-0812">Transmembrane</keyword>
<evidence type="ECO:0000256" key="10">
    <source>
        <dbReference type="ARBA" id="ARBA00023136"/>
    </source>
</evidence>
<dbReference type="NCBIfam" id="TIGR01103">
    <property type="entry name" value="fliP"/>
    <property type="match status" value="1"/>
</dbReference>
<keyword evidence="14" id="KW-0732">Signal</keyword>
<keyword evidence="15" id="KW-0282">Flagellum</keyword>
<evidence type="ECO:0000256" key="14">
    <source>
        <dbReference type="SAM" id="SignalP"/>
    </source>
</evidence>
<evidence type="ECO:0000256" key="8">
    <source>
        <dbReference type="ARBA" id="ARBA00022927"/>
    </source>
</evidence>
<evidence type="ECO:0000313" key="16">
    <source>
        <dbReference type="Proteomes" id="UP000192342"/>
    </source>
</evidence>
<feature type="transmembrane region" description="Helical" evidence="13">
    <location>
        <begin position="184"/>
        <end position="210"/>
    </location>
</feature>
<organism evidence="15 16">
    <name type="scientific">Oceanococcus atlanticus</name>
    <dbReference type="NCBI Taxonomy" id="1317117"/>
    <lineage>
        <taxon>Bacteria</taxon>
        <taxon>Pseudomonadati</taxon>
        <taxon>Pseudomonadota</taxon>
        <taxon>Gammaproteobacteria</taxon>
        <taxon>Chromatiales</taxon>
        <taxon>Oceanococcaceae</taxon>
        <taxon>Oceanococcus</taxon>
    </lineage>
</organism>
<evidence type="ECO:0000256" key="12">
    <source>
        <dbReference type="ARBA" id="ARBA00023225"/>
    </source>
</evidence>
<evidence type="ECO:0000256" key="7">
    <source>
        <dbReference type="ARBA" id="ARBA00022795"/>
    </source>
</evidence>
<evidence type="ECO:0000256" key="13">
    <source>
        <dbReference type="RuleBase" id="RU362069"/>
    </source>
</evidence>
<dbReference type="GO" id="GO:0009306">
    <property type="term" value="P:protein secretion"/>
    <property type="evidence" value="ECO:0007669"/>
    <property type="project" value="UniProtKB-UniRule"/>
</dbReference>
<dbReference type="EMBL" id="AQQV01000001">
    <property type="protein sequence ID" value="ORE88620.1"/>
    <property type="molecule type" value="Genomic_DNA"/>
</dbReference>
<evidence type="ECO:0000256" key="5">
    <source>
        <dbReference type="ARBA" id="ARBA00022475"/>
    </source>
</evidence>
<dbReference type="InterPro" id="IPR005838">
    <property type="entry name" value="T3SS_IM_P"/>
</dbReference>
<evidence type="ECO:0000256" key="3">
    <source>
        <dbReference type="ARBA" id="ARBA00021714"/>
    </source>
</evidence>
<reference evidence="15 16" key="1">
    <citation type="submission" date="2013-04" db="EMBL/GenBank/DDBJ databases">
        <title>Oceanococcus atlanticus 22II-S10r2 Genome Sequencing.</title>
        <authorList>
            <person name="Lai Q."/>
            <person name="Li G."/>
            <person name="Shao Z."/>
        </authorList>
    </citation>
    <scope>NUCLEOTIDE SEQUENCE [LARGE SCALE GENOMIC DNA]</scope>
    <source>
        <strain evidence="15 16">22II-S10r2</strain>
    </source>
</reference>
<dbReference type="Proteomes" id="UP000192342">
    <property type="component" value="Unassembled WGS sequence"/>
</dbReference>
<dbReference type="NCBIfam" id="NF009438">
    <property type="entry name" value="PRK12797.1"/>
    <property type="match status" value="1"/>
</dbReference>
<keyword evidence="5 13" id="KW-1003">Cell membrane</keyword>
<dbReference type="PROSITE" id="PS01060">
    <property type="entry name" value="FLIP_1"/>
    <property type="match status" value="1"/>
</dbReference>
<accession>A0A1Y1SGV1</accession>
<keyword evidence="10 13" id="KW-0472">Membrane</keyword>
<keyword evidence="8 13" id="KW-0653">Protein transport</keyword>